<keyword evidence="1" id="KW-0812">Transmembrane</keyword>
<organism evidence="2">
    <name type="scientific">Pararge aegeria</name>
    <name type="common">speckled wood butterfly</name>
    <dbReference type="NCBI Taxonomy" id="116150"/>
    <lineage>
        <taxon>Eukaryota</taxon>
        <taxon>Metazoa</taxon>
        <taxon>Ecdysozoa</taxon>
        <taxon>Arthropoda</taxon>
        <taxon>Hexapoda</taxon>
        <taxon>Insecta</taxon>
        <taxon>Pterygota</taxon>
        <taxon>Neoptera</taxon>
        <taxon>Endopterygota</taxon>
        <taxon>Lepidoptera</taxon>
        <taxon>Glossata</taxon>
        <taxon>Ditrysia</taxon>
        <taxon>Papilionoidea</taxon>
        <taxon>Nymphalidae</taxon>
        <taxon>Satyrinae</taxon>
        <taxon>Satyrini</taxon>
        <taxon>Parargina</taxon>
        <taxon>Pararge</taxon>
    </lineage>
</organism>
<evidence type="ECO:0000313" key="2">
    <source>
        <dbReference type="EMBL" id="JAA88282.1"/>
    </source>
</evidence>
<reference evidence="2" key="1">
    <citation type="journal article" date="2013" name="BMC Genomics">
        <title>Unscrambling butterfly oogenesis.</title>
        <authorList>
            <person name="Carter J.M."/>
            <person name="Baker S.C."/>
            <person name="Pink R."/>
            <person name="Carter D.R."/>
            <person name="Collins A."/>
            <person name="Tomlin J."/>
            <person name="Gibbs M."/>
            <person name="Breuker C.J."/>
        </authorList>
    </citation>
    <scope>NUCLEOTIDE SEQUENCE</scope>
    <source>
        <tissue evidence="2">Ovary</tissue>
    </source>
</reference>
<accession>S4PXX5</accession>
<dbReference type="EMBL" id="GAIX01004278">
    <property type="protein sequence ID" value="JAA88282.1"/>
    <property type="molecule type" value="Transcribed_RNA"/>
</dbReference>
<evidence type="ECO:0000256" key="1">
    <source>
        <dbReference type="SAM" id="Phobius"/>
    </source>
</evidence>
<proteinExistence type="predicted"/>
<sequence>MFHSKENASLSVGLADFFSLKSNSNAFVWSTYNRTQRLVVQTIMDIGVNSFAHKSINRTGRSKRIAILFLYSLWKRIELLLDKFCEQASLIVSLSKLPVRIFFFFFLSSFFLIISEMFKSYTCRLGEILQSIQTPMYLPQSDYIADGITLEQVPRFV</sequence>
<protein>
    <submittedName>
        <fullName evidence="2">Uncharacterized protein</fullName>
    </submittedName>
</protein>
<dbReference type="AlphaFoldDB" id="S4PXX5"/>
<keyword evidence="1" id="KW-1133">Transmembrane helix</keyword>
<name>S4PXX5_9NEOP</name>
<feature type="transmembrane region" description="Helical" evidence="1">
    <location>
        <begin position="97"/>
        <end position="114"/>
    </location>
</feature>
<reference evidence="2" key="2">
    <citation type="submission" date="2013-05" db="EMBL/GenBank/DDBJ databases">
        <authorList>
            <person name="Carter J.-M."/>
            <person name="Baker S.C."/>
            <person name="Pink R."/>
            <person name="Carter D.R.F."/>
            <person name="Collins A."/>
            <person name="Tomlin J."/>
            <person name="Gibbs M."/>
            <person name="Breuker C.J."/>
        </authorList>
    </citation>
    <scope>NUCLEOTIDE SEQUENCE</scope>
    <source>
        <tissue evidence="2">Ovary</tissue>
    </source>
</reference>
<keyword evidence="1" id="KW-0472">Membrane</keyword>